<proteinExistence type="predicted"/>
<protein>
    <submittedName>
        <fullName evidence="1">Uncharacterized protein</fullName>
    </submittedName>
</protein>
<dbReference type="EMBL" id="LGTL01000005">
    <property type="protein sequence ID" value="KPA82035.1"/>
    <property type="molecule type" value="Genomic_DNA"/>
</dbReference>
<dbReference type="RefSeq" id="XP_015660474.1">
    <property type="nucleotide sequence ID" value="XM_015800467.1"/>
</dbReference>
<comment type="caution">
    <text evidence="1">The sequence shown here is derived from an EMBL/GenBank/DDBJ whole genome shotgun (WGS) entry which is preliminary data.</text>
</comment>
<dbReference type="VEuPathDB" id="TriTrypDB:LpyrH10_05_0660"/>
<organism evidence="1 2">
    <name type="scientific">Leptomonas pyrrhocoris</name>
    <name type="common">Firebug parasite</name>
    <dbReference type="NCBI Taxonomy" id="157538"/>
    <lineage>
        <taxon>Eukaryota</taxon>
        <taxon>Discoba</taxon>
        <taxon>Euglenozoa</taxon>
        <taxon>Kinetoplastea</taxon>
        <taxon>Metakinetoplastina</taxon>
        <taxon>Trypanosomatida</taxon>
        <taxon>Trypanosomatidae</taxon>
        <taxon>Leishmaniinae</taxon>
        <taxon>Leptomonas</taxon>
    </lineage>
</organism>
<dbReference type="GeneID" id="26903497"/>
<dbReference type="OrthoDB" id="271139at2759"/>
<reference evidence="1 2" key="1">
    <citation type="submission" date="2015-07" db="EMBL/GenBank/DDBJ databases">
        <title>High-quality genome of monoxenous trypanosomatid Leptomonas pyrrhocoris.</title>
        <authorList>
            <person name="Flegontov P."/>
            <person name="Butenko A."/>
            <person name="Firsov S."/>
            <person name="Vlcek C."/>
            <person name="Logacheva M.D."/>
            <person name="Field M."/>
            <person name="Filatov D."/>
            <person name="Flegontova O."/>
            <person name="Gerasimov E."/>
            <person name="Jackson A.P."/>
            <person name="Kelly S."/>
            <person name="Opperdoes F."/>
            <person name="O'Reilly A."/>
            <person name="Votypka J."/>
            <person name="Yurchenko V."/>
            <person name="Lukes J."/>
        </authorList>
    </citation>
    <scope>NUCLEOTIDE SEQUENCE [LARGE SCALE GENOMIC DNA]</scope>
    <source>
        <strain evidence="1">H10</strain>
    </source>
</reference>
<dbReference type="EMBL" id="LGTL01000005">
    <property type="protein sequence ID" value="KPA82034.1"/>
    <property type="molecule type" value="Genomic_DNA"/>
</dbReference>
<sequence>MHRRVRLLYLEFMYLLPQLDSFFTPRGTAAATNANSRPPSPTLSRPFFLRVADDHPVCVPLRRGRAVEFRTRRQEKNEGAADADAASERMVVFKLQTSEEVKMLDAYMPKGWENNRRVSASNLSAQPPQLSAEAEYRAHVQQLFYANALVPVDAAEWKRCLARGRYELRGIQNVLHVRKYRALNKRYGWSSQLSRTELEAVWAGDMAQVEQALLGLSNKDVYGYAESAEREDEEVAAP</sequence>
<name>A0A0M9G4M9_LEPPY</name>
<dbReference type="RefSeq" id="XP_015660473.1">
    <property type="nucleotide sequence ID" value="XM_015800466.1"/>
</dbReference>
<evidence type="ECO:0000313" key="1">
    <source>
        <dbReference type="EMBL" id="KPA82036.1"/>
    </source>
</evidence>
<dbReference type="EMBL" id="LGTL01000005">
    <property type="protein sequence ID" value="KPA82036.1"/>
    <property type="molecule type" value="Genomic_DNA"/>
</dbReference>
<dbReference type="AlphaFoldDB" id="A0A0M9G4M9"/>
<evidence type="ECO:0000313" key="2">
    <source>
        <dbReference type="Proteomes" id="UP000037923"/>
    </source>
</evidence>
<accession>A0A0M9G4M9</accession>
<dbReference type="Proteomes" id="UP000037923">
    <property type="component" value="Unassembled WGS sequence"/>
</dbReference>
<gene>
    <name evidence="1" type="ORF">ABB37_03206</name>
</gene>
<dbReference type="RefSeq" id="XP_015660475.1">
    <property type="nucleotide sequence ID" value="XM_015800468.1"/>
</dbReference>
<keyword evidence="2" id="KW-1185">Reference proteome</keyword>
<dbReference type="OMA" id="RYSWASQ"/>